<gene>
    <name evidence="1" type="ORF">PG994_000062</name>
</gene>
<accession>A0ABR1X5B4</accession>
<name>A0ABR1X5B4_9PEZI</name>
<evidence type="ECO:0000313" key="1">
    <source>
        <dbReference type="EMBL" id="KAK8090557.1"/>
    </source>
</evidence>
<evidence type="ECO:0000313" key="2">
    <source>
        <dbReference type="Proteomes" id="UP001480595"/>
    </source>
</evidence>
<comment type="caution">
    <text evidence="1">The sequence shown here is derived from an EMBL/GenBank/DDBJ whole genome shotgun (WGS) entry which is preliminary data.</text>
</comment>
<protein>
    <submittedName>
        <fullName evidence="1">Uncharacterized protein</fullName>
    </submittedName>
</protein>
<dbReference type="EMBL" id="JAQQWL010000001">
    <property type="protein sequence ID" value="KAK8090557.1"/>
    <property type="molecule type" value="Genomic_DNA"/>
</dbReference>
<dbReference type="GeneID" id="92084534"/>
<proteinExistence type="predicted"/>
<sequence>MRLAGGGFFCRNTGGNETMGHVSAGFLDTISVKTQVHGAETTLVQDELPTFELKGRRGSGTVWYGIAFQKIDVRVASASASVIVNRPPGAQVPSTKYGGALRCMSLRRHHFNTKNVAPALITSLDQRGLDDDGLMDVYV</sequence>
<dbReference type="Proteomes" id="UP001480595">
    <property type="component" value="Unassembled WGS sequence"/>
</dbReference>
<organism evidence="1 2">
    <name type="scientific">Apiospora phragmitis</name>
    <dbReference type="NCBI Taxonomy" id="2905665"/>
    <lineage>
        <taxon>Eukaryota</taxon>
        <taxon>Fungi</taxon>
        <taxon>Dikarya</taxon>
        <taxon>Ascomycota</taxon>
        <taxon>Pezizomycotina</taxon>
        <taxon>Sordariomycetes</taxon>
        <taxon>Xylariomycetidae</taxon>
        <taxon>Amphisphaeriales</taxon>
        <taxon>Apiosporaceae</taxon>
        <taxon>Apiospora</taxon>
    </lineage>
</organism>
<reference evidence="1 2" key="1">
    <citation type="submission" date="2023-01" db="EMBL/GenBank/DDBJ databases">
        <title>Analysis of 21 Apiospora genomes using comparative genomics revels a genus with tremendous synthesis potential of carbohydrate active enzymes and secondary metabolites.</title>
        <authorList>
            <person name="Sorensen T."/>
        </authorList>
    </citation>
    <scope>NUCLEOTIDE SEQUENCE [LARGE SCALE GENOMIC DNA]</scope>
    <source>
        <strain evidence="1 2">CBS 135458</strain>
    </source>
</reference>
<keyword evidence="2" id="KW-1185">Reference proteome</keyword>
<dbReference type="RefSeq" id="XP_066722103.1">
    <property type="nucleotide sequence ID" value="XM_066851471.1"/>
</dbReference>